<organism evidence="1 2">
    <name type="scientific">Paraburkholderia solisilvae</name>
    <dbReference type="NCBI Taxonomy" id="624376"/>
    <lineage>
        <taxon>Bacteria</taxon>
        <taxon>Pseudomonadati</taxon>
        <taxon>Pseudomonadota</taxon>
        <taxon>Betaproteobacteria</taxon>
        <taxon>Burkholderiales</taxon>
        <taxon>Burkholderiaceae</taxon>
        <taxon>Paraburkholderia</taxon>
    </lineage>
</organism>
<keyword evidence="2" id="KW-1185">Reference proteome</keyword>
<sequence>MMTASDVAHWMLGELERDGCIYQDDVVDHLVKAAREDLATENTDGNLVIGKQVLAEFRKLTETTVVWVKPDRYWRYRVAEDEPGREARG</sequence>
<gene>
    <name evidence="1" type="ORF">LMG29739_05075</name>
</gene>
<proteinExistence type="predicted"/>
<dbReference type="Proteomes" id="UP000494329">
    <property type="component" value="Unassembled WGS sequence"/>
</dbReference>
<dbReference type="InterPro" id="IPR054228">
    <property type="entry name" value="DUF6953"/>
</dbReference>
<evidence type="ECO:0000313" key="2">
    <source>
        <dbReference type="Proteomes" id="UP000494329"/>
    </source>
</evidence>
<protein>
    <submittedName>
        <fullName evidence="1">Uncharacterized protein</fullName>
    </submittedName>
</protein>
<accession>A0A6J5ELM2</accession>
<dbReference type="RefSeq" id="WP_217478251.1">
    <property type="nucleotide sequence ID" value="NZ_CADIKF010000051.1"/>
</dbReference>
<reference evidence="1 2" key="1">
    <citation type="submission" date="2020-04" db="EMBL/GenBank/DDBJ databases">
        <authorList>
            <person name="De Canck E."/>
        </authorList>
    </citation>
    <scope>NUCLEOTIDE SEQUENCE [LARGE SCALE GENOMIC DNA]</scope>
    <source>
        <strain evidence="1 2">LMG 29739</strain>
    </source>
</reference>
<evidence type="ECO:0000313" key="1">
    <source>
        <dbReference type="EMBL" id="CAB3767449.1"/>
    </source>
</evidence>
<dbReference type="EMBL" id="CADIKF010000051">
    <property type="protein sequence ID" value="CAB3767449.1"/>
    <property type="molecule type" value="Genomic_DNA"/>
</dbReference>
<dbReference type="Pfam" id="PF22266">
    <property type="entry name" value="DUF6953"/>
    <property type="match status" value="1"/>
</dbReference>
<dbReference type="AlphaFoldDB" id="A0A6J5ELM2"/>
<name>A0A6J5ELM2_9BURK</name>